<comment type="caution">
    <text evidence="3">The sequence shown here is derived from an EMBL/GenBank/DDBJ whole genome shotgun (WGS) entry which is preliminary data.</text>
</comment>
<dbReference type="SMART" id="SM00869">
    <property type="entry name" value="Autotransporter"/>
    <property type="match status" value="1"/>
</dbReference>
<protein>
    <submittedName>
        <fullName evidence="3">Autotransporter outer membrane beta-barrel domain-containing protein</fullName>
    </submittedName>
</protein>
<evidence type="ECO:0000259" key="2">
    <source>
        <dbReference type="PROSITE" id="PS51208"/>
    </source>
</evidence>
<dbReference type="EMBL" id="WVRA01000003">
    <property type="protein sequence ID" value="NOE18682.1"/>
    <property type="molecule type" value="Genomic_DNA"/>
</dbReference>
<dbReference type="InterPro" id="IPR044048">
    <property type="entry name" value="Big_12"/>
</dbReference>
<dbReference type="AlphaFoldDB" id="A0AA90Z2L0"/>
<reference evidence="3" key="1">
    <citation type="submission" date="2019-12" db="EMBL/GenBank/DDBJ databases">
        <title>Ruegeria JWLKs population differentiation of coral mucus and skeleton niches.</title>
        <authorList>
            <person name="Luo D."/>
        </authorList>
    </citation>
    <scope>NUCLEOTIDE SEQUENCE</scope>
    <source>
        <strain evidence="3">HKCCD6181</strain>
    </source>
</reference>
<keyword evidence="1" id="KW-0732">Signal</keyword>
<dbReference type="NCBIfam" id="TIGR01414">
    <property type="entry name" value="autotrans_barl"/>
    <property type="match status" value="1"/>
</dbReference>
<feature type="signal peptide" evidence="1">
    <location>
        <begin position="1"/>
        <end position="24"/>
    </location>
</feature>
<gene>
    <name evidence="3" type="ORF">GS634_11190</name>
</gene>
<dbReference type="RefSeq" id="WP_171117418.1">
    <property type="nucleotide sequence ID" value="NZ_WVRA01000003.1"/>
</dbReference>
<dbReference type="Pfam" id="PF19078">
    <property type="entry name" value="Big_12"/>
    <property type="match status" value="1"/>
</dbReference>
<dbReference type="InterPro" id="IPR006315">
    <property type="entry name" value="OM_autotransptr_brl_dom"/>
</dbReference>
<dbReference type="PROSITE" id="PS51208">
    <property type="entry name" value="AUTOTRANSPORTER"/>
    <property type="match status" value="1"/>
</dbReference>
<sequence length="550" mass="57866">MVRSVISRLLCLCFLISALMIGSAKEGAALGGGFIITSVPTPNRGSIFFNNIPFTGTAFVSLGGSGQVPGGSFYFNNGILNQSAITPAGLASLGYIGATILSQDGADSTYAADGYMGITFTARETVGGPLYRYEIALSGVTNTQIVNTRVLVDTTQPTATIGALTPTGSGTFQASITLSEPSTDFTVGDLSVTNATATLTGSGTSYVATLTPQNNGTIELFIPAGVFSDAAGNLNLESNRVSTLQAVTNAQRQIQAFQNARANSLVTNQPKLTQFLQGSGSGVLDASVTQGSGYLNFASDPARPVWFSVTGNWSSQDDFDNSYALAVVGAHRQINSNLLIGAMLQFDYAETENGPASVDGTGWLVGPYVVAKLPNHSVFLEGRVLYGQADNNISPFGTYEDSFDSDRWLVQSRVTGEIKRGALTLMPLLDVSYASDDQKAYTDSLGNLIPQQDFSLTTARLGVDFSHPLQVSRGEMMLTGGLSGIWSTTSGTGTAPGVTPIGDTARARADLGLDYRLENNSLLAANVFYDGIGESGFENYSISLIWQMAF</sequence>
<dbReference type="InterPro" id="IPR036709">
    <property type="entry name" value="Autotransporte_beta_dom_sf"/>
</dbReference>
<organism evidence="3 4">
    <name type="scientific">Ruegeria atlantica</name>
    <dbReference type="NCBI Taxonomy" id="81569"/>
    <lineage>
        <taxon>Bacteria</taxon>
        <taxon>Pseudomonadati</taxon>
        <taxon>Pseudomonadota</taxon>
        <taxon>Alphaproteobacteria</taxon>
        <taxon>Rhodobacterales</taxon>
        <taxon>Roseobacteraceae</taxon>
        <taxon>Ruegeria</taxon>
    </lineage>
</organism>
<dbReference type="Proteomes" id="UP000597886">
    <property type="component" value="Unassembled WGS sequence"/>
</dbReference>
<feature type="chain" id="PRO_5041702608" evidence="1">
    <location>
        <begin position="25"/>
        <end position="550"/>
    </location>
</feature>
<evidence type="ECO:0000256" key="1">
    <source>
        <dbReference type="SAM" id="SignalP"/>
    </source>
</evidence>
<proteinExistence type="predicted"/>
<accession>A0AA90Z2L0</accession>
<feature type="domain" description="Autotransporter" evidence="2">
    <location>
        <begin position="298"/>
        <end position="550"/>
    </location>
</feature>
<dbReference type="Gene3D" id="2.40.128.130">
    <property type="entry name" value="Autotransporter beta-domain"/>
    <property type="match status" value="1"/>
</dbReference>
<evidence type="ECO:0000313" key="3">
    <source>
        <dbReference type="EMBL" id="NOE18682.1"/>
    </source>
</evidence>
<dbReference type="GO" id="GO:0019867">
    <property type="term" value="C:outer membrane"/>
    <property type="evidence" value="ECO:0007669"/>
    <property type="project" value="InterPro"/>
</dbReference>
<dbReference type="InterPro" id="IPR005546">
    <property type="entry name" value="Autotransporte_beta"/>
</dbReference>
<dbReference type="SUPFAM" id="SSF103515">
    <property type="entry name" value="Autotransporter"/>
    <property type="match status" value="1"/>
</dbReference>
<name>A0AA90Z2L0_9RHOB</name>
<evidence type="ECO:0000313" key="4">
    <source>
        <dbReference type="Proteomes" id="UP000597886"/>
    </source>
</evidence>